<evidence type="ECO:0000256" key="1">
    <source>
        <dbReference type="SAM" id="MobiDB-lite"/>
    </source>
</evidence>
<gene>
    <name evidence="2" type="ORF">PMF13cell1_02370</name>
</gene>
<reference evidence="2 3" key="1">
    <citation type="submission" date="2019-01" db="EMBL/GenBank/DDBJ databases">
        <title>PMF-metabolizing Aryl O-demethylase.</title>
        <authorList>
            <person name="Kim M."/>
        </authorList>
    </citation>
    <scope>NUCLEOTIDE SEQUENCE [LARGE SCALE GENOMIC DNA]</scope>
    <source>
        <strain evidence="2 3">PMF1</strain>
    </source>
</reference>
<protein>
    <submittedName>
        <fullName evidence="2">Uncharacterized protein</fullName>
    </submittedName>
</protein>
<name>A0A4P6M097_9FIRM</name>
<evidence type="ECO:0000313" key="3">
    <source>
        <dbReference type="Proteomes" id="UP000289794"/>
    </source>
</evidence>
<dbReference type="Proteomes" id="UP000289794">
    <property type="component" value="Chromosome"/>
</dbReference>
<dbReference type="KEGG" id="bpro:PMF13cell1_02370"/>
<proteinExistence type="predicted"/>
<accession>A0A4P6M097</accession>
<dbReference type="AlphaFoldDB" id="A0A4P6M097"/>
<evidence type="ECO:0000313" key="2">
    <source>
        <dbReference type="EMBL" id="QBE96823.1"/>
    </source>
</evidence>
<sequence>MLTKHIVSPIIIGAKAHKIQKHKRKMKTATEDMLRCSPVRPCSGQLKQAGENKMMESKGAY</sequence>
<dbReference type="EMBL" id="CP035945">
    <property type="protein sequence ID" value="QBE96823.1"/>
    <property type="molecule type" value="Genomic_DNA"/>
</dbReference>
<feature type="region of interest" description="Disordered" evidence="1">
    <location>
        <begin position="39"/>
        <end position="61"/>
    </location>
</feature>
<organism evidence="2 3">
    <name type="scientific">Blautia producta</name>
    <dbReference type="NCBI Taxonomy" id="33035"/>
    <lineage>
        <taxon>Bacteria</taxon>
        <taxon>Bacillati</taxon>
        <taxon>Bacillota</taxon>
        <taxon>Clostridia</taxon>
        <taxon>Lachnospirales</taxon>
        <taxon>Lachnospiraceae</taxon>
        <taxon>Blautia</taxon>
    </lineage>
</organism>